<dbReference type="InterPro" id="IPR036282">
    <property type="entry name" value="Glutathione-S-Trfase_C_sf"/>
</dbReference>
<dbReference type="Gene3D" id="3.40.30.10">
    <property type="entry name" value="Glutaredoxin"/>
    <property type="match status" value="1"/>
</dbReference>
<gene>
    <name evidence="3" type="ORF">FRACYDRAFT_182231</name>
</gene>
<dbReference type="OrthoDB" id="420389at2759"/>
<dbReference type="PROSITE" id="PS50405">
    <property type="entry name" value="GST_CTER"/>
    <property type="match status" value="1"/>
</dbReference>
<dbReference type="InterPro" id="IPR004046">
    <property type="entry name" value="GST_C"/>
</dbReference>
<evidence type="ECO:0000313" key="3">
    <source>
        <dbReference type="EMBL" id="OEU19400.1"/>
    </source>
</evidence>
<name>A0A1E7FML0_9STRA</name>
<feature type="domain" description="GST C-terminal" evidence="2">
    <location>
        <begin position="168"/>
        <end position="316"/>
    </location>
</feature>
<dbReference type="GO" id="GO:0004364">
    <property type="term" value="F:glutathione transferase activity"/>
    <property type="evidence" value="ECO:0007669"/>
    <property type="project" value="TreeGrafter"/>
</dbReference>
<keyword evidence="4" id="KW-1185">Reference proteome</keyword>
<dbReference type="InterPro" id="IPR036249">
    <property type="entry name" value="Thioredoxin-like_sf"/>
</dbReference>
<evidence type="ECO:0008006" key="5">
    <source>
        <dbReference type="Google" id="ProtNLM"/>
    </source>
</evidence>
<evidence type="ECO:0000259" key="1">
    <source>
        <dbReference type="PROSITE" id="PS50404"/>
    </source>
</evidence>
<evidence type="ECO:0000313" key="4">
    <source>
        <dbReference type="Proteomes" id="UP000095751"/>
    </source>
</evidence>
<dbReference type="GO" id="GO:0006749">
    <property type="term" value="P:glutathione metabolic process"/>
    <property type="evidence" value="ECO:0007669"/>
    <property type="project" value="TreeGrafter"/>
</dbReference>
<dbReference type="Pfam" id="PF14497">
    <property type="entry name" value="GST_C_3"/>
    <property type="match status" value="1"/>
</dbReference>
<evidence type="ECO:0000259" key="2">
    <source>
        <dbReference type="PROSITE" id="PS50405"/>
    </source>
</evidence>
<dbReference type="SUPFAM" id="SSF47616">
    <property type="entry name" value="GST C-terminal domain-like"/>
    <property type="match status" value="1"/>
</dbReference>
<dbReference type="KEGG" id="fcy:FRACYDRAFT_182231"/>
<dbReference type="EMBL" id="KV784355">
    <property type="protein sequence ID" value="OEU19400.1"/>
    <property type="molecule type" value="Genomic_DNA"/>
</dbReference>
<dbReference type="PANTHER" id="PTHR11571">
    <property type="entry name" value="GLUTATHIONE S-TRANSFERASE"/>
    <property type="match status" value="1"/>
</dbReference>
<dbReference type="SUPFAM" id="SSF52833">
    <property type="entry name" value="Thioredoxin-like"/>
    <property type="match status" value="1"/>
</dbReference>
<feature type="domain" description="GST N-terminal" evidence="1">
    <location>
        <begin position="58"/>
        <end position="166"/>
    </location>
</feature>
<proteinExistence type="predicted"/>
<dbReference type="Gene3D" id="1.20.1050.10">
    <property type="match status" value="1"/>
</dbReference>
<organism evidence="3 4">
    <name type="scientific">Fragilariopsis cylindrus CCMP1102</name>
    <dbReference type="NCBI Taxonomy" id="635003"/>
    <lineage>
        <taxon>Eukaryota</taxon>
        <taxon>Sar</taxon>
        <taxon>Stramenopiles</taxon>
        <taxon>Ochrophyta</taxon>
        <taxon>Bacillariophyta</taxon>
        <taxon>Bacillariophyceae</taxon>
        <taxon>Bacillariophycidae</taxon>
        <taxon>Bacillariales</taxon>
        <taxon>Bacillariaceae</taxon>
        <taxon>Fragilariopsis</taxon>
    </lineage>
</organism>
<accession>A0A1E7FML0</accession>
<dbReference type="PROSITE" id="PS50404">
    <property type="entry name" value="GST_NTER"/>
    <property type="match status" value="1"/>
</dbReference>
<dbReference type="InterPro" id="IPR050213">
    <property type="entry name" value="GST_superfamily"/>
</dbReference>
<dbReference type="InterPro" id="IPR010987">
    <property type="entry name" value="Glutathione-S-Trfase_C-like"/>
</dbReference>
<protein>
    <recommendedName>
        <fullName evidence="5">Glutathione S-transferase</fullName>
    </recommendedName>
</protein>
<sequence length="333" mass="37792">MDALIVAQKIWKDSYLFKTDIHAIIRCGNNNNEAEEVDKEDDENKQISLSPSILLPLPQFHLAYMPMRNRGEIIRLMLEESGCLYDLEIIGFKNWAEAVVVGEDEETTSYKARGDGGIGICNNIKATTPQGKCPVLRNYDGQDIGNDLGQEGAITRYLAKELKLSGTTAIEEAEVDALYCFWFSTMRNNGISHDGEHFSIASLRDAPPTNDRPRYQDVFRLNTLSKADRSLMALGYFEEQLDKSNSGYLLPSGLTYIDFGLFYILFELAEEDNVPDFVRKFNLPKLGLFLESIQNRSKIKDYILSPSRMPRYKRDTDGTSLYTYIEGKGSPRR</sequence>
<dbReference type="InParanoid" id="A0A1E7FML0"/>
<dbReference type="InterPro" id="IPR004045">
    <property type="entry name" value="Glutathione_S-Trfase_N"/>
</dbReference>
<dbReference type="Proteomes" id="UP000095751">
    <property type="component" value="Unassembled WGS sequence"/>
</dbReference>
<dbReference type="AlphaFoldDB" id="A0A1E7FML0"/>
<reference evidence="3 4" key="1">
    <citation type="submission" date="2016-09" db="EMBL/GenBank/DDBJ databases">
        <title>Extensive genetic diversity and differential bi-allelic expression allows diatom success in the polar Southern Ocean.</title>
        <authorList>
            <consortium name="DOE Joint Genome Institute"/>
            <person name="Mock T."/>
            <person name="Otillar R.P."/>
            <person name="Strauss J."/>
            <person name="Dupont C."/>
            <person name="Frickenhaus S."/>
            <person name="Maumus F."/>
            <person name="Mcmullan M."/>
            <person name="Sanges R."/>
            <person name="Schmutz J."/>
            <person name="Toseland A."/>
            <person name="Valas R."/>
            <person name="Veluchamy A."/>
            <person name="Ward B.J."/>
            <person name="Allen A."/>
            <person name="Barry K."/>
            <person name="Falciatore A."/>
            <person name="Ferrante M."/>
            <person name="Fortunato A.E."/>
            <person name="Gloeckner G."/>
            <person name="Gruber A."/>
            <person name="Hipkin R."/>
            <person name="Janech M."/>
            <person name="Kroth P."/>
            <person name="Leese F."/>
            <person name="Lindquist E."/>
            <person name="Lyon B.R."/>
            <person name="Martin J."/>
            <person name="Mayer C."/>
            <person name="Parker M."/>
            <person name="Quesneville H."/>
            <person name="Raymond J."/>
            <person name="Uhlig C."/>
            <person name="Valentin K.U."/>
            <person name="Worden A.Z."/>
            <person name="Armbrust E.V."/>
            <person name="Bowler C."/>
            <person name="Green B."/>
            <person name="Moulton V."/>
            <person name="Van Oosterhout C."/>
            <person name="Grigoriev I."/>
        </authorList>
    </citation>
    <scope>NUCLEOTIDE SEQUENCE [LARGE SCALE GENOMIC DNA]</scope>
    <source>
        <strain evidence="3 4">CCMP1102</strain>
    </source>
</reference>